<dbReference type="GO" id="GO:0008360">
    <property type="term" value="P:regulation of cell shape"/>
    <property type="evidence" value="ECO:0007669"/>
    <property type="project" value="UniProtKB-KW"/>
</dbReference>
<dbReference type="GO" id="GO:0071555">
    <property type="term" value="P:cell wall organization"/>
    <property type="evidence" value="ECO:0007669"/>
    <property type="project" value="UniProtKB-KW"/>
</dbReference>
<dbReference type="PANTHER" id="PTHR32282">
    <property type="entry name" value="BINDING PROTEIN TRANSPEPTIDASE, PUTATIVE-RELATED"/>
    <property type="match status" value="1"/>
</dbReference>
<evidence type="ECO:0000256" key="15">
    <source>
        <dbReference type="SAM" id="Phobius"/>
    </source>
</evidence>
<keyword evidence="9" id="KW-0573">Peptidoglycan synthesis</keyword>
<keyword evidence="4" id="KW-0645">Protease</keyword>
<name>A0A0G0V9W0_9BACT</name>
<comment type="catalytic activity">
    <reaction evidence="14">
        <text>[GlcNAc-(1-&gt;4)-Mur2Ac(oyl-L-Ala-gamma-D-Glu-L-Lys-D-Ala-D-Ala)](n)-di-trans,octa-cis-undecaprenyl diphosphate + beta-D-GlcNAc-(1-&gt;4)-Mur2Ac(oyl-L-Ala-gamma-D-Glu-L-Lys-D-Ala-D-Ala)-di-trans,octa-cis-undecaprenyl diphosphate = [GlcNAc-(1-&gt;4)-Mur2Ac(oyl-L-Ala-gamma-D-Glu-L-Lys-D-Ala-D-Ala)](n+1)-di-trans,octa-cis-undecaprenyl diphosphate + di-trans,octa-cis-undecaprenyl diphosphate + H(+)</text>
        <dbReference type="Rhea" id="RHEA:23708"/>
        <dbReference type="Rhea" id="RHEA-COMP:9602"/>
        <dbReference type="Rhea" id="RHEA-COMP:9603"/>
        <dbReference type="ChEBI" id="CHEBI:15378"/>
        <dbReference type="ChEBI" id="CHEBI:58405"/>
        <dbReference type="ChEBI" id="CHEBI:60033"/>
        <dbReference type="ChEBI" id="CHEBI:78435"/>
        <dbReference type="EC" id="2.4.99.28"/>
    </reaction>
</comment>
<evidence type="ECO:0000256" key="9">
    <source>
        <dbReference type="ARBA" id="ARBA00022984"/>
    </source>
</evidence>
<organism evidence="18 19">
    <name type="scientific">Candidatus Uhrbacteria bacterium GW2011_GWF2_41_16</name>
    <dbReference type="NCBI Taxonomy" id="1618997"/>
    <lineage>
        <taxon>Bacteria</taxon>
        <taxon>Candidatus Uhriibacteriota</taxon>
    </lineage>
</organism>
<dbReference type="GO" id="GO:0005886">
    <property type="term" value="C:plasma membrane"/>
    <property type="evidence" value="ECO:0007669"/>
    <property type="project" value="UniProtKB-SubCell"/>
</dbReference>
<dbReference type="InterPro" id="IPR012338">
    <property type="entry name" value="Beta-lactam/transpept-like"/>
</dbReference>
<feature type="transmembrane region" description="Helical" evidence="15">
    <location>
        <begin position="31"/>
        <end position="53"/>
    </location>
</feature>
<dbReference type="Gene3D" id="3.40.710.10">
    <property type="entry name" value="DD-peptidase/beta-lactamase superfamily"/>
    <property type="match status" value="1"/>
</dbReference>
<reference evidence="18 19" key="1">
    <citation type="journal article" date="2015" name="Nature">
        <title>rRNA introns, odd ribosomes, and small enigmatic genomes across a large radiation of phyla.</title>
        <authorList>
            <person name="Brown C.T."/>
            <person name="Hug L.A."/>
            <person name="Thomas B.C."/>
            <person name="Sharon I."/>
            <person name="Castelle C.J."/>
            <person name="Singh A."/>
            <person name="Wilkins M.J."/>
            <person name="Williams K.H."/>
            <person name="Banfield J.F."/>
        </authorList>
    </citation>
    <scope>NUCLEOTIDE SEQUENCE [LARGE SCALE GENOMIC DNA]</scope>
</reference>
<keyword evidence="15" id="KW-0812">Transmembrane</keyword>
<keyword evidence="3" id="KW-0121">Carboxypeptidase</keyword>
<keyword evidence="15" id="KW-1133">Transmembrane helix</keyword>
<evidence type="ECO:0000256" key="2">
    <source>
        <dbReference type="ARBA" id="ARBA00022475"/>
    </source>
</evidence>
<evidence type="ECO:0000259" key="17">
    <source>
        <dbReference type="Pfam" id="PF00912"/>
    </source>
</evidence>
<dbReference type="Pfam" id="PF00905">
    <property type="entry name" value="Transpeptidase"/>
    <property type="match status" value="1"/>
</dbReference>
<keyword evidence="8" id="KW-0133">Cell shape</keyword>
<evidence type="ECO:0000256" key="11">
    <source>
        <dbReference type="ARBA" id="ARBA00023268"/>
    </source>
</evidence>
<gene>
    <name evidence="18" type="ORF">UU48_C0008G0007</name>
</gene>
<dbReference type="Gene3D" id="1.10.3810.10">
    <property type="entry name" value="Biosynthetic peptidoglycan transglycosylase-like"/>
    <property type="match status" value="1"/>
</dbReference>
<dbReference type="GO" id="GO:0006508">
    <property type="term" value="P:proteolysis"/>
    <property type="evidence" value="ECO:0007669"/>
    <property type="project" value="UniProtKB-KW"/>
</dbReference>
<dbReference type="GO" id="GO:0008955">
    <property type="term" value="F:peptidoglycan glycosyltransferase activity"/>
    <property type="evidence" value="ECO:0007669"/>
    <property type="project" value="UniProtKB-EC"/>
</dbReference>
<evidence type="ECO:0000256" key="12">
    <source>
        <dbReference type="ARBA" id="ARBA00023316"/>
    </source>
</evidence>
<keyword evidence="7" id="KW-0378">Hydrolase</keyword>
<comment type="caution">
    <text evidence="18">The sequence shown here is derived from an EMBL/GenBank/DDBJ whole genome shotgun (WGS) entry which is preliminary data.</text>
</comment>
<keyword evidence="11" id="KW-0511">Multifunctional enzyme</keyword>
<dbReference type="SUPFAM" id="SSF56601">
    <property type="entry name" value="beta-lactamase/transpeptidase-like"/>
    <property type="match status" value="1"/>
</dbReference>
<keyword evidence="10 15" id="KW-0472">Membrane</keyword>
<dbReference type="GO" id="GO:0009252">
    <property type="term" value="P:peptidoglycan biosynthetic process"/>
    <property type="evidence" value="ECO:0007669"/>
    <property type="project" value="UniProtKB-KW"/>
</dbReference>
<dbReference type="GO" id="GO:0008658">
    <property type="term" value="F:penicillin binding"/>
    <property type="evidence" value="ECO:0007669"/>
    <property type="project" value="InterPro"/>
</dbReference>
<evidence type="ECO:0000256" key="7">
    <source>
        <dbReference type="ARBA" id="ARBA00022801"/>
    </source>
</evidence>
<dbReference type="InterPro" id="IPR023346">
    <property type="entry name" value="Lysozyme-like_dom_sf"/>
</dbReference>
<dbReference type="InterPro" id="IPR001460">
    <property type="entry name" value="PCN-bd_Tpept"/>
</dbReference>
<dbReference type="InterPro" id="IPR050396">
    <property type="entry name" value="Glycosyltr_51/Transpeptidase"/>
</dbReference>
<accession>A0A0G0V9W0</accession>
<evidence type="ECO:0000313" key="18">
    <source>
        <dbReference type="EMBL" id="KKR97798.1"/>
    </source>
</evidence>
<feature type="domain" description="Penicillin-binding protein transpeptidase" evidence="16">
    <location>
        <begin position="355"/>
        <end position="634"/>
    </location>
</feature>
<evidence type="ECO:0000256" key="14">
    <source>
        <dbReference type="ARBA" id="ARBA00049902"/>
    </source>
</evidence>
<evidence type="ECO:0000256" key="10">
    <source>
        <dbReference type="ARBA" id="ARBA00023136"/>
    </source>
</evidence>
<evidence type="ECO:0000256" key="13">
    <source>
        <dbReference type="ARBA" id="ARBA00044770"/>
    </source>
</evidence>
<evidence type="ECO:0000256" key="8">
    <source>
        <dbReference type="ARBA" id="ARBA00022960"/>
    </source>
</evidence>
<keyword evidence="5" id="KW-0328">Glycosyltransferase</keyword>
<dbReference type="GO" id="GO:0004180">
    <property type="term" value="F:carboxypeptidase activity"/>
    <property type="evidence" value="ECO:0007669"/>
    <property type="project" value="UniProtKB-KW"/>
</dbReference>
<protein>
    <recommendedName>
        <fullName evidence="13">peptidoglycan glycosyltransferase</fullName>
        <ecNumber evidence="13">2.4.99.28</ecNumber>
    </recommendedName>
</protein>
<dbReference type="EMBL" id="LCAU01000008">
    <property type="protein sequence ID" value="KKR97798.1"/>
    <property type="molecule type" value="Genomic_DNA"/>
</dbReference>
<dbReference type="Pfam" id="PF00912">
    <property type="entry name" value="Transgly"/>
    <property type="match status" value="1"/>
</dbReference>
<comment type="subcellular location">
    <subcellularLocation>
        <location evidence="1">Cell membrane</location>
    </subcellularLocation>
</comment>
<dbReference type="AlphaFoldDB" id="A0A0G0V9W0"/>
<keyword evidence="6" id="KW-0808">Transferase</keyword>
<evidence type="ECO:0000256" key="3">
    <source>
        <dbReference type="ARBA" id="ARBA00022645"/>
    </source>
</evidence>
<keyword evidence="2" id="KW-1003">Cell membrane</keyword>
<dbReference type="Gene3D" id="2.60.40.10">
    <property type="entry name" value="Immunoglobulins"/>
    <property type="match status" value="1"/>
</dbReference>
<dbReference type="InterPro" id="IPR001264">
    <property type="entry name" value="Glyco_trans_51"/>
</dbReference>
<keyword evidence="12" id="KW-0961">Cell wall biogenesis/degradation</keyword>
<dbReference type="PANTHER" id="PTHR32282:SF11">
    <property type="entry name" value="PENICILLIN-BINDING PROTEIN 1B"/>
    <property type="match status" value="1"/>
</dbReference>
<sequence length="986" mass="109454">MSHTPNRLHAWRHHVSHSWFKRLPQGLFKNLVLLFIALGLVGSVGVLALIAYVSHDLPDPNTLSDRTVIQSTKIYDRTGEHLLYEIHGDENRTLVQLAQSFCNKEKTEINPEGIPLFAVQATIAAEDRTFCEHHGFSVKGILRAVWQNLHGNRYGGSTLTQQLVKQAILSSEKKISRKIKELILSIEIERRYSKDEILQIYFNEIPYGSTNYGIQAASQHYLKKDVKNLTLAEAATLAALPQRPTTFLNNPDLLLARRNWILDSMAELGFITSDETTQAKLEKITLETQVTNISAPHFVFYVKQLLEDTYGQREVEEQGLKVITSLDFEKQIIAETEVTKGVEAKGESYQFNNASLVAIDPKTSQILAMVGSKDFFDDSIDGQVNVALRPRQPGSSFKPIVYTAAFMKGYTPNTVLWDVKTDFPTPTGIYSPNNYNLKENGPLTTRKALQGSLNIPAVKILYLVGLDQTLRFAEELGYTTLGDRSRFGLAVVLGGAEVKLLEHVNAYATFANEGIVRAPIAILKVEDAKGNVLEEWKPEEGKRVMKENNARMISNVLSDTEARSYIFGAASQLRLSDRPVAVKTGTTNNFHDAWTVGYTPSLVAGVWVGNNNNTAMSRGADGSVVAAPIWNAFMSQALASQPPESFTAPEIPVTGKDILDGRLHQETVTIDRASQKLATEYTPASYREEKTFAEYHSILHYIQKDNPLGPPPNNPADDPYYESWEKGIQDWMRREEERTGVKIQQGTAPTEFDDVHIPAHFPSVSIESPGQDVSFESRNISIQVNASAPRGIQRVEFYIDGYYLGQDANAPYTFETTIPSSVGRGYHTIKAVAYDDVDNMGSSSVGIRLRSEGGSRKFLITDPNNGQTIERVQSQFTVVISMDKPADYESVSVYVEQPGKNNRTLIEHISHPESPFLTVSWILPSNGDWVLSAQAEGKNGRTETPGIIVHITSPSSQIASKTENTNTETIPASVPVISELNPFTTQ</sequence>
<proteinExistence type="predicted"/>
<evidence type="ECO:0000256" key="1">
    <source>
        <dbReference type="ARBA" id="ARBA00004236"/>
    </source>
</evidence>
<evidence type="ECO:0000256" key="6">
    <source>
        <dbReference type="ARBA" id="ARBA00022679"/>
    </source>
</evidence>
<evidence type="ECO:0000259" key="16">
    <source>
        <dbReference type="Pfam" id="PF00905"/>
    </source>
</evidence>
<feature type="domain" description="Glycosyl transferase family 51" evidence="17">
    <location>
        <begin position="103"/>
        <end position="265"/>
    </location>
</feature>
<dbReference type="PATRIC" id="fig|1618997.3.peg.756"/>
<dbReference type="Proteomes" id="UP000034746">
    <property type="component" value="Unassembled WGS sequence"/>
</dbReference>
<dbReference type="Pfam" id="PF17957">
    <property type="entry name" value="Big_7"/>
    <property type="match status" value="1"/>
</dbReference>
<evidence type="ECO:0000256" key="5">
    <source>
        <dbReference type="ARBA" id="ARBA00022676"/>
    </source>
</evidence>
<dbReference type="GO" id="GO:0030288">
    <property type="term" value="C:outer membrane-bounded periplasmic space"/>
    <property type="evidence" value="ECO:0007669"/>
    <property type="project" value="TreeGrafter"/>
</dbReference>
<evidence type="ECO:0000256" key="4">
    <source>
        <dbReference type="ARBA" id="ARBA00022670"/>
    </source>
</evidence>
<evidence type="ECO:0000313" key="19">
    <source>
        <dbReference type="Proteomes" id="UP000034746"/>
    </source>
</evidence>
<dbReference type="InterPro" id="IPR013783">
    <property type="entry name" value="Ig-like_fold"/>
</dbReference>
<dbReference type="EC" id="2.4.99.28" evidence="13"/>
<dbReference type="SUPFAM" id="SSF53955">
    <property type="entry name" value="Lysozyme-like"/>
    <property type="match status" value="1"/>
</dbReference>
<dbReference type="InterPro" id="IPR036950">
    <property type="entry name" value="PBP_transglycosylase"/>
</dbReference>